<evidence type="ECO:0000313" key="3">
    <source>
        <dbReference type="Proteomes" id="UP001050808"/>
    </source>
</evidence>
<feature type="compositionally biased region" description="Low complexity" evidence="1">
    <location>
        <begin position="472"/>
        <end position="491"/>
    </location>
</feature>
<feature type="region of interest" description="Disordered" evidence="1">
    <location>
        <begin position="467"/>
        <end position="491"/>
    </location>
</feature>
<dbReference type="RefSeq" id="WP_189970382.1">
    <property type="nucleotide sequence ID" value="NZ_BMUA01000035.1"/>
</dbReference>
<name>A0ABQ3QLC3_9ACTN</name>
<proteinExistence type="predicted"/>
<protein>
    <submittedName>
        <fullName evidence="2">Uncharacterized protein</fullName>
    </submittedName>
</protein>
<evidence type="ECO:0000256" key="1">
    <source>
        <dbReference type="SAM" id="MobiDB-lite"/>
    </source>
</evidence>
<dbReference type="EMBL" id="BNDY01000003">
    <property type="protein sequence ID" value="GHI38019.1"/>
    <property type="molecule type" value="Genomic_DNA"/>
</dbReference>
<gene>
    <name evidence="2" type="ORF">Sviol_24270</name>
</gene>
<comment type="caution">
    <text evidence="2">The sequence shown here is derived from an EMBL/GenBank/DDBJ whole genome shotgun (WGS) entry which is preliminary data.</text>
</comment>
<evidence type="ECO:0000313" key="2">
    <source>
        <dbReference type="EMBL" id="GHI38019.1"/>
    </source>
</evidence>
<accession>A0ABQ3QLC3</accession>
<organism evidence="2 3">
    <name type="scientific">Streptomyces violascens</name>
    <dbReference type="NCBI Taxonomy" id="67381"/>
    <lineage>
        <taxon>Bacteria</taxon>
        <taxon>Bacillati</taxon>
        <taxon>Actinomycetota</taxon>
        <taxon>Actinomycetes</taxon>
        <taxon>Kitasatosporales</taxon>
        <taxon>Streptomycetaceae</taxon>
        <taxon>Streptomyces</taxon>
    </lineage>
</organism>
<feature type="region of interest" description="Disordered" evidence="1">
    <location>
        <begin position="169"/>
        <end position="199"/>
    </location>
</feature>
<feature type="compositionally biased region" description="Low complexity" evidence="1">
    <location>
        <begin position="174"/>
        <end position="192"/>
    </location>
</feature>
<keyword evidence="3" id="KW-1185">Reference proteome</keyword>
<dbReference type="Proteomes" id="UP001050808">
    <property type="component" value="Unassembled WGS sequence"/>
</dbReference>
<reference evidence="2" key="1">
    <citation type="submission" date="2024-05" db="EMBL/GenBank/DDBJ databases">
        <title>Whole genome shotgun sequence of Streptomyces violascens NBRC 12920.</title>
        <authorList>
            <person name="Komaki H."/>
            <person name="Tamura T."/>
        </authorList>
    </citation>
    <scope>NUCLEOTIDE SEQUENCE</scope>
    <source>
        <strain evidence="2">NBRC 12920</strain>
    </source>
</reference>
<feature type="region of interest" description="Disordered" evidence="1">
    <location>
        <begin position="42"/>
        <end position="70"/>
    </location>
</feature>
<sequence>MATPASPDRTSVQTAGDQIKAAVAAPAAPAAPVPLEAQLRANAAAATPEAQPELPLWTGNDLPPGATWTERDGVLYDTYNTPQWNLKAAAQNTAPPSEEDEPVDPRVYDPKDAYIGWSVVEPVDLAAAFAPVAEAWADIVPPEHGSAQDLVTAVGDDLRVLEQAWRRTVPGPPARSADNAAATGADAAPPADMNARQDASAVNAALQQADQHADALKDLPEWQRLQTVRGAATHLWNTIREKAGQYFERLADDVRVQGFWRTVSVRACEAIAHGCQEMADELRSGAKGQNLPAAEALLKVSNAALAYSSPRSERPDDATVAAAQQSNLTEIRQLRTTLASNEPLPYATREEATAASRDVAAAFQTWAGSDMGKELCTSSTHPRVVEFREAWQQLPPADLPAGPGSAAGPFGDVAERAQGIVERAQAQPGRFAQADLAALKVVADLAAHHSGRLAVTLPPDLTGPTASVQQIAPRPAVAVPAARSGGASRSA</sequence>